<evidence type="ECO:0000313" key="3">
    <source>
        <dbReference type="Proteomes" id="UP001230426"/>
    </source>
</evidence>
<reference evidence="2 3" key="1">
    <citation type="submission" date="2023-07" db="EMBL/GenBank/DDBJ databases">
        <title>Sequencing the genomes of 1000 actinobacteria strains.</title>
        <authorList>
            <person name="Klenk H.-P."/>
        </authorList>
    </citation>
    <scope>NUCLEOTIDE SEQUENCE [LARGE SCALE GENOMIC DNA]</scope>
    <source>
        <strain evidence="2 3">DSM 44109</strain>
    </source>
</reference>
<comment type="caution">
    <text evidence="2">The sequence shown here is derived from an EMBL/GenBank/DDBJ whole genome shotgun (WGS) entry which is preliminary data.</text>
</comment>
<comment type="similarity">
    <text evidence="1">Belongs to the phD/YefM antitoxin family.</text>
</comment>
<sequence>MSQQLHSKPTVAVRDLAHKTSQVLARVKAGETLTVTQNGEPVAMVVPFRQPEPAVPAGGHATGEDPV</sequence>
<gene>
    <name evidence="2" type="ORF">J2S55_002060</name>
</gene>
<proteinExistence type="inferred from homology"/>
<name>A0ABT9R0Q1_9ACTN</name>
<evidence type="ECO:0000256" key="1">
    <source>
        <dbReference type="ARBA" id="ARBA00009981"/>
    </source>
</evidence>
<dbReference type="RefSeq" id="WP_306859104.1">
    <property type="nucleotide sequence ID" value="NZ_JAUSRB010000002.1"/>
</dbReference>
<dbReference type="Gene3D" id="3.40.1620.10">
    <property type="entry name" value="YefM-like domain"/>
    <property type="match status" value="1"/>
</dbReference>
<dbReference type="InterPro" id="IPR036165">
    <property type="entry name" value="YefM-like_sf"/>
</dbReference>
<dbReference type="NCBIfam" id="TIGR01552">
    <property type="entry name" value="phd_fam"/>
    <property type="match status" value="1"/>
</dbReference>
<evidence type="ECO:0000313" key="2">
    <source>
        <dbReference type="EMBL" id="MDP9862794.1"/>
    </source>
</evidence>
<dbReference type="Proteomes" id="UP001230426">
    <property type="component" value="Unassembled WGS sequence"/>
</dbReference>
<dbReference type="EMBL" id="JAUSRB010000002">
    <property type="protein sequence ID" value="MDP9862794.1"/>
    <property type="molecule type" value="Genomic_DNA"/>
</dbReference>
<protein>
    <submittedName>
        <fullName evidence="2">Prevent-host-death family protein</fullName>
    </submittedName>
</protein>
<keyword evidence="3" id="KW-1185">Reference proteome</keyword>
<organism evidence="2 3">
    <name type="scientific">Streptosporangium brasiliense</name>
    <dbReference type="NCBI Taxonomy" id="47480"/>
    <lineage>
        <taxon>Bacteria</taxon>
        <taxon>Bacillati</taxon>
        <taxon>Actinomycetota</taxon>
        <taxon>Actinomycetes</taxon>
        <taxon>Streptosporangiales</taxon>
        <taxon>Streptosporangiaceae</taxon>
        <taxon>Streptosporangium</taxon>
    </lineage>
</organism>
<accession>A0ABT9R0Q1</accession>
<dbReference type="SUPFAM" id="SSF143120">
    <property type="entry name" value="YefM-like"/>
    <property type="match status" value="1"/>
</dbReference>